<keyword evidence="5" id="KW-1185">Reference proteome</keyword>
<gene>
    <name evidence="4" type="ORF">V5799_005587</name>
</gene>
<dbReference type="Proteomes" id="UP001321473">
    <property type="component" value="Unassembled WGS sequence"/>
</dbReference>
<feature type="region of interest" description="Disordered" evidence="1">
    <location>
        <begin position="200"/>
        <end position="231"/>
    </location>
</feature>
<feature type="domain" description="SCP" evidence="3">
    <location>
        <begin position="1"/>
        <end position="171"/>
    </location>
</feature>
<comment type="caution">
    <text evidence="4">The sequence shown here is derived from an EMBL/GenBank/DDBJ whole genome shotgun (WGS) entry which is preliminary data.</text>
</comment>
<organism evidence="4 5">
    <name type="scientific">Amblyomma americanum</name>
    <name type="common">Lone star tick</name>
    <dbReference type="NCBI Taxonomy" id="6943"/>
    <lineage>
        <taxon>Eukaryota</taxon>
        <taxon>Metazoa</taxon>
        <taxon>Ecdysozoa</taxon>
        <taxon>Arthropoda</taxon>
        <taxon>Chelicerata</taxon>
        <taxon>Arachnida</taxon>
        <taxon>Acari</taxon>
        <taxon>Parasitiformes</taxon>
        <taxon>Ixodida</taxon>
        <taxon>Ixodoidea</taxon>
        <taxon>Ixodidae</taxon>
        <taxon>Amblyomminae</taxon>
        <taxon>Amblyomma</taxon>
    </lineage>
</organism>
<dbReference type="Gene3D" id="3.40.33.10">
    <property type="entry name" value="CAP"/>
    <property type="match status" value="1"/>
</dbReference>
<dbReference type="SMART" id="SM00198">
    <property type="entry name" value="SCP"/>
    <property type="match status" value="1"/>
</dbReference>
<reference evidence="4 5" key="1">
    <citation type="journal article" date="2023" name="Arcadia Sci">
        <title>De novo assembly of a long-read Amblyomma americanum tick genome.</title>
        <authorList>
            <person name="Chou S."/>
            <person name="Poskanzer K.E."/>
            <person name="Rollins M."/>
            <person name="Thuy-Boun P.S."/>
        </authorList>
    </citation>
    <scope>NUCLEOTIDE SEQUENCE [LARGE SCALE GENOMIC DNA]</scope>
    <source>
        <strain evidence="4">F_SG_1</strain>
        <tissue evidence="4">Salivary glands</tissue>
    </source>
</reference>
<dbReference type="InterPro" id="IPR001283">
    <property type="entry name" value="CRISP-related"/>
</dbReference>
<accession>A0AAQ4DYU2</accession>
<evidence type="ECO:0000256" key="1">
    <source>
        <dbReference type="SAM" id="MobiDB-lite"/>
    </source>
</evidence>
<protein>
    <recommendedName>
        <fullName evidence="3">SCP domain-containing protein</fullName>
    </recommendedName>
</protein>
<feature type="compositionally biased region" description="Basic and acidic residues" evidence="1">
    <location>
        <begin position="200"/>
        <end position="209"/>
    </location>
</feature>
<evidence type="ECO:0000313" key="4">
    <source>
        <dbReference type="EMBL" id="KAK8767632.1"/>
    </source>
</evidence>
<dbReference type="AlphaFoldDB" id="A0AAQ4DYU2"/>
<name>A0AAQ4DYU2_AMBAM</name>
<dbReference type="InterPro" id="IPR035940">
    <property type="entry name" value="CAP_sf"/>
</dbReference>
<dbReference type="Pfam" id="PF00188">
    <property type="entry name" value="CAP"/>
    <property type="match status" value="1"/>
</dbReference>
<keyword evidence="2" id="KW-0812">Transmembrane</keyword>
<dbReference type="InterPro" id="IPR018244">
    <property type="entry name" value="Allrgn_V5/Tpx1_CS"/>
</dbReference>
<dbReference type="CDD" id="cd05380">
    <property type="entry name" value="CAP_euk"/>
    <property type="match status" value="1"/>
</dbReference>
<dbReference type="EMBL" id="JARKHS020025297">
    <property type="protein sequence ID" value="KAK8767632.1"/>
    <property type="molecule type" value="Genomic_DNA"/>
</dbReference>
<evidence type="ECO:0000313" key="5">
    <source>
        <dbReference type="Proteomes" id="UP001321473"/>
    </source>
</evidence>
<dbReference type="PROSITE" id="PS01010">
    <property type="entry name" value="CRISP_2"/>
    <property type="match status" value="1"/>
</dbReference>
<dbReference type="InterPro" id="IPR014044">
    <property type="entry name" value="CAP_dom"/>
</dbReference>
<dbReference type="GO" id="GO:0005576">
    <property type="term" value="C:extracellular region"/>
    <property type="evidence" value="ECO:0007669"/>
    <property type="project" value="InterPro"/>
</dbReference>
<proteinExistence type="predicted"/>
<evidence type="ECO:0000259" key="3">
    <source>
        <dbReference type="SMART" id="SM00198"/>
    </source>
</evidence>
<keyword evidence="2" id="KW-0472">Membrane</keyword>
<feature type="transmembrane region" description="Helical" evidence="2">
    <location>
        <begin position="234"/>
        <end position="256"/>
    </location>
</feature>
<dbReference type="PRINTS" id="PR00837">
    <property type="entry name" value="V5TPXLIKE"/>
</dbReference>
<dbReference type="SUPFAM" id="SSF55797">
    <property type="entry name" value="PR-1-like"/>
    <property type="match status" value="1"/>
</dbReference>
<keyword evidence="2" id="KW-1133">Transmembrane helix</keyword>
<dbReference type="PANTHER" id="PTHR10334">
    <property type="entry name" value="CYSTEINE-RICH SECRETORY PROTEIN-RELATED"/>
    <property type="match status" value="1"/>
</dbReference>
<sequence>MHNRYRSQLTLGHLADFPAAGNMLQMRWDKELAEVAQALAERCSTVEGVVTHDRPGDRTTLTFRSVGQNIFSERAPLLPERLVVKWHFVVRDWFDQNYRYSSSQVENYEEVKKTQNFTQIAWARSYAVGCGFTTNIVRPNGAAKNSDVQYRDAFRMFIYVCNYAPAGNVPGKMLYWPGPPCSLCPDGTECNKTTGLCRVTGDKPGKDKSTTTTTMAPPPAEPDDHPPSDSAPEAVAVMASLAAALAATVTAVGAWWRGVA</sequence>
<evidence type="ECO:0000256" key="2">
    <source>
        <dbReference type="SAM" id="Phobius"/>
    </source>
</evidence>